<organism evidence="1 2">
    <name type="scientific">Elysia crispata</name>
    <name type="common">lettuce slug</name>
    <dbReference type="NCBI Taxonomy" id="231223"/>
    <lineage>
        <taxon>Eukaryota</taxon>
        <taxon>Metazoa</taxon>
        <taxon>Spiralia</taxon>
        <taxon>Lophotrochozoa</taxon>
        <taxon>Mollusca</taxon>
        <taxon>Gastropoda</taxon>
        <taxon>Heterobranchia</taxon>
        <taxon>Euthyneura</taxon>
        <taxon>Panpulmonata</taxon>
        <taxon>Sacoglossa</taxon>
        <taxon>Placobranchoidea</taxon>
        <taxon>Plakobranchidae</taxon>
        <taxon>Elysia</taxon>
    </lineage>
</organism>
<protein>
    <submittedName>
        <fullName evidence="1">Uncharacterized protein</fullName>
    </submittedName>
</protein>
<dbReference type="EMBL" id="JAWDGP010006963">
    <property type="protein sequence ID" value="KAK3732387.1"/>
    <property type="molecule type" value="Genomic_DNA"/>
</dbReference>
<dbReference type="Proteomes" id="UP001283361">
    <property type="component" value="Unassembled WGS sequence"/>
</dbReference>
<evidence type="ECO:0000313" key="1">
    <source>
        <dbReference type="EMBL" id="KAK3732387.1"/>
    </source>
</evidence>
<name>A0AAE0Y4E7_9GAST</name>
<gene>
    <name evidence="1" type="ORF">RRG08_065682</name>
</gene>
<evidence type="ECO:0000313" key="2">
    <source>
        <dbReference type="Proteomes" id="UP001283361"/>
    </source>
</evidence>
<keyword evidence="2" id="KW-1185">Reference proteome</keyword>
<reference evidence="1" key="1">
    <citation type="journal article" date="2023" name="G3 (Bethesda)">
        <title>A reference genome for the long-term kleptoplast-retaining sea slug Elysia crispata morphotype clarki.</title>
        <authorList>
            <person name="Eastman K.E."/>
            <person name="Pendleton A.L."/>
            <person name="Shaikh M.A."/>
            <person name="Suttiyut T."/>
            <person name="Ogas R."/>
            <person name="Tomko P."/>
            <person name="Gavelis G."/>
            <person name="Widhalm J.R."/>
            <person name="Wisecaver J.H."/>
        </authorList>
    </citation>
    <scope>NUCLEOTIDE SEQUENCE</scope>
    <source>
        <strain evidence="1">ECLA1</strain>
    </source>
</reference>
<sequence>MVGRVSLRLTRSDSKSASYQTSPSLVSLTIERAPVSSRKYPEVIVYGIYIATTHATPLGAYDTLTQDHGGVGSIPRLLAVLDQNLRYSGKPRSPCPIDLDKVNPPGQFTVNTPLLLS</sequence>
<dbReference type="AlphaFoldDB" id="A0AAE0Y4E7"/>
<proteinExistence type="predicted"/>
<accession>A0AAE0Y4E7</accession>
<comment type="caution">
    <text evidence="1">The sequence shown here is derived from an EMBL/GenBank/DDBJ whole genome shotgun (WGS) entry which is preliminary data.</text>
</comment>